<feature type="compositionally biased region" description="Acidic residues" evidence="5">
    <location>
        <begin position="1006"/>
        <end position="1021"/>
    </location>
</feature>
<dbReference type="InterPro" id="IPR027417">
    <property type="entry name" value="P-loop_NTPase"/>
</dbReference>
<dbReference type="InterPro" id="IPR000432">
    <property type="entry name" value="DNA_mismatch_repair_MutS_C"/>
</dbReference>
<dbReference type="GO" id="GO:0030983">
    <property type="term" value="F:mismatched DNA binding"/>
    <property type="evidence" value="ECO:0007669"/>
    <property type="project" value="InterPro"/>
</dbReference>
<dbReference type="PROSITE" id="PS00486">
    <property type="entry name" value="DNA_MISMATCH_REPAIR_2"/>
    <property type="match status" value="1"/>
</dbReference>
<dbReference type="Pfam" id="PF00488">
    <property type="entry name" value="MutS_V"/>
    <property type="match status" value="1"/>
</dbReference>
<dbReference type="Gene3D" id="3.40.50.300">
    <property type="entry name" value="P-loop containing nucleotide triphosphate hydrolases"/>
    <property type="match status" value="2"/>
</dbReference>
<dbReference type="EMBL" id="MU866158">
    <property type="protein sequence ID" value="KAK4177654.1"/>
    <property type="molecule type" value="Genomic_DNA"/>
</dbReference>
<dbReference type="InterPro" id="IPR036187">
    <property type="entry name" value="DNA_mismatch_repair_MutS_sf"/>
</dbReference>
<keyword evidence="2" id="KW-0547">Nucleotide-binding</keyword>
<name>A0AAN7A8W2_9PEZI</name>
<reference evidence="7" key="1">
    <citation type="journal article" date="2023" name="Mol. Phylogenet. Evol.">
        <title>Genome-scale phylogeny and comparative genomics of the fungal order Sordariales.</title>
        <authorList>
            <person name="Hensen N."/>
            <person name="Bonometti L."/>
            <person name="Westerberg I."/>
            <person name="Brannstrom I.O."/>
            <person name="Guillou S."/>
            <person name="Cros-Aarteil S."/>
            <person name="Calhoun S."/>
            <person name="Haridas S."/>
            <person name="Kuo A."/>
            <person name="Mondo S."/>
            <person name="Pangilinan J."/>
            <person name="Riley R."/>
            <person name="LaButti K."/>
            <person name="Andreopoulos B."/>
            <person name="Lipzen A."/>
            <person name="Chen C."/>
            <person name="Yan M."/>
            <person name="Daum C."/>
            <person name="Ng V."/>
            <person name="Clum A."/>
            <person name="Steindorff A."/>
            <person name="Ohm R.A."/>
            <person name="Martin F."/>
            <person name="Silar P."/>
            <person name="Natvig D.O."/>
            <person name="Lalanne C."/>
            <person name="Gautier V."/>
            <person name="Ament-Velasquez S.L."/>
            <person name="Kruys A."/>
            <person name="Hutchinson M.I."/>
            <person name="Powell A.J."/>
            <person name="Barry K."/>
            <person name="Miller A.N."/>
            <person name="Grigoriev I.V."/>
            <person name="Debuchy R."/>
            <person name="Gladieux P."/>
            <person name="Hiltunen Thoren M."/>
            <person name="Johannesson H."/>
        </authorList>
    </citation>
    <scope>NUCLEOTIDE SEQUENCE</scope>
    <source>
        <strain evidence="7">CBS 892.96</strain>
    </source>
</reference>
<feature type="compositionally biased region" description="Acidic residues" evidence="5">
    <location>
        <begin position="593"/>
        <end position="609"/>
    </location>
</feature>
<dbReference type="GO" id="GO:0005524">
    <property type="term" value="F:ATP binding"/>
    <property type="evidence" value="ECO:0007669"/>
    <property type="project" value="UniProtKB-KW"/>
</dbReference>
<evidence type="ECO:0000256" key="2">
    <source>
        <dbReference type="ARBA" id="ARBA00022741"/>
    </source>
</evidence>
<sequence length="1045" mass="116087">MAINMDREGKVGCAYYSAVDETLFLEDDITIGGIETVETFLLYMEPTSVLIPNRTADSLVQFLEQSAQKFDDDQTSRTDKGTYILRHLVSAQFDYDTARELLASVDIVSGDLDEPDPLQVQCGEKEPIHYIGSSNHINLVRLARIINMESHLSVGCAGAVLADLERRRAVEEESGSGEEGRVPFQVKHIKMSISTDTMLLGADALISLHIIRSHLQAIPGPHGSSDEPRAKETLSVSDLLSSLASTTQGKQKVRQMLLRPSLNLDVIHERQSTIHMMLDPENVAIVRSMRKLLKKLKSPKTLLLHVKKGVDRVRGHLSLRMGDWKAVVRFATVAANLHQAVASLVRTSGLEIISKIGDTIDPRRFLLLADKIMRTFDFEASKDSQRTIILSGASPGLDQLRQELADVCDMLPDIRDGIAREAPRWANKHILHCTVLEQSGFLIGVAIKPDTGVGVYYGHDLLDDEWELVFVTEDIAYYKNRLMHDLDSQYGDLPSYITDEEMILVMELSGHVREQEKAILAASEIYGELDSLLALASAAEKYNWVAPTMTTSNIIDIVDGRHPLQELLVPSFIPNNCRMRGGYGNIEPQRSQEEDECMGDDGMESETADTDSMRFKNTDDMDMSDSFFYDDSLADDNGDDRMSPHSSHEAVGDEEKENVIGNLGKYQMDQEGSMPTSRPISSPEIPFTWLPTEVPSRRSRPSHSFRRASSSGLHGSDMHDEEDFSVYGGKPCMIILTGPNDSGKSVYMKQVALIVHLAHVGSFVPAERATIGLTDRILTRILTRETVLDDQSAFMIDIKQAAFAMNFATRRSLVVVDEFGKGTTASNGSALLASYLSHFLELGKSLQPKVLAATHFHEVFENGLLDGYQEDELGLAHMDVRLNLDADAIEDQITYLHRLLPGRGPSSLGIKCAEMRSIPAHILNRADDIVEMLEAGINLAQVPARLSGQELQRRIEAKFLTNWLLALRRDVLERAKNGDPSIDMRGMLEHAVRDARQAAFDGLAEYADEGEDDGEDFDTDNEGNREGENEDVEMEDVGASSDLEW</sequence>
<evidence type="ECO:0000259" key="6">
    <source>
        <dbReference type="PROSITE" id="PS00486"/>
    </source>
</evidence>
<dbReference type="SUPFAM" id="SSF48334">
    <property type="entry name" value="DNA repair protein MutS, domain III"/>
    <property type="match status" value="1"/>
</dbReference>
<dbReference type="GO" id="GO:0051026">
    <property type="term" value="P:chiasma assembly"/>
    <property type="evidence" value="ECO:0007669"/>
    <property type="project" value="TreeGrafter"/>
</dbReference>
<reference evidence="7" key="2">
    <citation type="submission" date="2023-05" db="EMBL/GenBank/DDBJ databases">
        <authorList>
            <consortium name="Lawrence Berkeley National Laboratory"/>
            <person name="Steindorff A."/>
            <person name="Hensen N."/>
            <person name="Bonometti L."/>
            <person name="Westerberg I."/>
            <person name="Brannstrom I.O."/>
            <person name="Guillou S."/>
            <person name="Cros-Aarteil S."/>
            <person name="Calhoun S."/>
            <person name="Haridas S."/>
            <person name="Kuo A."/>
            <person name="Mondo S."/>
            <person name="Pangilinan J."/>
            <person name="Riley R."/>
            <person name="Labutti K."/>
            <person name="Andreopoulos B."/>
            <person name="Lipzen A."/>
            <person name="Chen C."/>
            <person name="Yanf M."/>
            <person name="Daum C."/>
            <person name="Ng V."/>
            <person name="Clum A."/>
            <person name="Ohm R."/>
            <person name="Martin F."/>
            <person name="Silar P."/>
            <person name="Natvig D."/>
            <person name="Lalanne C."/>
            <person name="Gautier V."/>
            <person name="Ament-Velasquez S.L."/>
            <person name="Kruys A."/>
            <person name="Hutchinson M.I."/>
            <person name="Powell A.J."/>
            <person name="Barry K."/>
            <person name="Miller A.N."/>
            <person name="Grigoriev I.V."/>
            <person name="Debuchy R."/>
            <person name="Gladieux P."/>
            <person name="Thoren M.H."/>
            <person name="Johannesson H."/>
        </authorList>
    </citation>
    <scope>NUCLEOTIDE SEQUENCE</scope>
    <source>
        <strain evidence="7">CBS 892.96</strain>
    </source>
</reference>
<dbReference type="SUPFAM" id="SSF52540">
    <property type="entry name" value="P-loop containing nucleoside triphosphate hydrolases"/>
    <property type="match status" value="1"/>
</dbReference>
<comment type="similarity">
    <text evidence="1">Belongs to the DNA mismatch repair MutS family.</text>
</comment>
<accession>A0AAN7A8W2</accession>
<dbReference type="GO" id="GO:0006298">
    <property type="term" value="P:mismatch repair"/>
    <property type="evidence" value="ECO:0007669"/>
    <property type="project" value="InterPro"/>
</dbReference>
<keyword evidence="8" id="KW-1185">Reference proteome</keyword>
<dbReference type="AlphaFoldDB" id="A0AAN7A8W2"/>
<feature type="region of interest" description="Disordered" evidence="5">
    <location>
        <begin position="1002"/>
        <end position="1045"/>
    </location>
</feature>
<evidence type="ECO:0000256" key="3">
    <source>
        <dbReference type="ARBA" id="ARBA00022840"/>
    </source>
</evidence>
<evidence type="ECO:0000313" key="8">
    <source>
        <dbReference type="Proteomes" id="UP001302321"/>
    </source>
</evidence>
<gene>
    <name evidence="7" type="ORF">QBC36DRAFT_289295</name>
</gene>
<dbReference type="Proteomes" id="UP001302321">
    <property type="component" value="Unassembled WGS sequence"/>
</dbReference>
<evidence type="ECO:0000256" key="1">
    <source>
        <dbReference type="ARBA" id="ARBA00006271"/>
    </source>
</evidence>
<feature type="domain" description="DNA mismatch repair proteins mutS family" evidence="6">
    <location>
        <begin position="812"/>
        <end position="828"/>
    </location>
</feature>
<proteinExistence type="inferred from homology"/>
<keyword evidence="4" id="KW-0238">DNA-binding</keyword>
<evidence type="ECO:0000313" key="7">
    <source>
        <dbReference type="EMBL" id="KAK4177654.1"/>
    </source>
</evidence>
<evidence type="ECO:0000256" key="4">
    <source>
        <dbReference type="ARBA" id="ARBA00023125"/>
    </source>
</evidence>
<protein>
    <submittedName>
        <fullName evidence="7">Muts protein 5</fullName>
    </submittedName>
</protein>
<dbReference type="InterPro" id="IPR045076">
    <property type="entry name" value="MutS"/>
</dbReference>
<keyword evidence="3" id="KW-0067">ATP-binding</keyword>
<evidence type="ECO:0000256" key="5">
    <source>
        <dbReference type="SAM" id="MobiDB-lite"/>
    </source>
</evidence>
<dbReference type="PANTHER" id="PTHR11361:SF20">
    <property type="entry name" value="MUTS PROTEIN HOMOLOG 5"/>
    <property type="match status" value="1"/>
</dbReference>
<feature type="compositionally biased region" description="Basic and acidic residues" evidence="5">
    <location>
        <begin position="639"/>
        <end position="653"/>
    </location>
</feature>
<dbReference type="Gene3D" id="1.10.1420.10">
    <property type="match status" value="1"/>
</dbReference>
<dbReference type="SMART" id="SM00533">
    <property type="entry name" value="MUTSd"/>
    <property type="match status" value="1"/>
</dbReference>
<dbReference type="InterPro" id="IPR007696">
    <property type="entry name" value="DNA_mismatch_repair_MutS_core"/>
</dbReference>
<dbReference type="GO" id="GO:0005634">
    <property type="term" value="C:nucleus"/>
    <property type="evidence" value="ECO:0007669"/>
    <property type="project" value="TreeGrafter"/>
</dbReference>
<feature type="region of interest" description="Disordered" evidence="5">
    <location>
        <begin position="584"/>
        <end position="719"/>
    </location>
</feature>
<dbReference type="Pfam" id="PF05192">
    <property type="entry name" value="MutS_III"/>
    <property type="match status" value="1"/>
</dbReference>
<dbReference type="GO" id="GO:0140664">
    <property type="term" value="F:ATP-dependent DNA damage sensor activity"/>
    <property type="evidence" value="ECO:0007669"/>
    <property type="project" value="InterPro"/>
</dbReference>
<feature type="compositionally biased region" description="Basic residues" evidence="5">
    <location>
        <begin position="697"/>
        <end position="706"/>
    </location>
</feature>
<dbReference type="SMART" id="SM00534">
    <property type="entry name" value="MUTSac"/>
    <property type="match status" value="1"/>
</dbReference>
<organism evidence="7 8">
    <name type="scientific">Triangularia setosa</name>
    <dbReference type="NCBI Taxonomy" id="2587417"/>
    <lineage>
        <taxon>Eukaryota</taxon>
        <taxon>Fungi</taxon>
        <taxon>Dikarya</taxon>
        <taxon>Ascomycota</taxon>
        <taxon>Pezizomycotina</taxon>
        <taxon>Sordariomycetes</taxon>
        <taxon>Sordariomycetidae</taxon>
        <taxon>Sordariales</taxon>
        <taxon>Podosporaceae</taxon>
        <taxon>Triangularia</taxon>
    </lineage>
</organism>
<comment type="caution">
    <text evidence="7">The sequence shown here is derived from an EMBL/GenBank/DDBJ whole genome shotgun (WGS) entry which is preliminary data.</text>
</comment>
<dbReference type="PANTHER" id="PTHR11361">
    <property type="entry name" value="DNA MISMATCH REPAIR PROTEIN MUTS FAMILY MEMBER"/>
    <property type="match status" value="1"/>
</dbReference>